<feature type="transmembrane region" description="Helical" evidence="6">
    <location>
        <begin position="228"/>
        <end position="246"/>
    </location>
</feature>
<feature type="transmembrane region" description="Helical" evidence="6">
    <location>
        <begin position="47"/>
        <end position="73"/>
    </location>
</feature>
<reference evidence="7 8" key="1">
    <citation type="journal article" date="2016" name="Int. J. Syst. Evol. Microbiol.">
        <title>Paraphotobacterium marinum gen. nov., sp. nov., a member of the family Vibrionaceae, isolated from surface seawater.</title>
        <authorList>
            <person name="Huang Z."/>
            <person name="Dong C."/>
            <person name="Shao Z."/>
        </authorList>
    </citation>
    <scope>NUCLEOTIDE SEQUENCE [LARGE SCALE GENOMIC DNA]</scope>
    <source>
        <strain evidence="7 8">NSCS20N07D</strain>
    </source>
</reference>
<feature type="transmembrane region" description="Helical" evidence="6">
    <location>
        <begin position="79"/>
        <end position="97"/>
    </location>
</feature>
<dbReference type="AlphaFoldDB" id="A0A220VHX3"/>
<gene>
    <name evidence="7" type="ORF">CF386_10945</name>
</gene>
<evidence type="ECO:0000256" key="1">
    <source>
        <dbReference type="ARBA" id="ARBA00004141"/>
    </source>
</evidence>
<keyword evidence="8" id="KW-1185">Reference proteome</keyword>
<name>A0A220VHX3_9GAMM</name>
<dbReference type="Proteomes" id="UP000242175">
    <property type="component" value="Chromosome small"/>
</dbReference>
<dbReference type="PANTHER" id="PTHR31632:SF2">
    <property type="entry name" value="PLASMA MEMBRANE IRON PERMEASE"/>
    <property type="match status" value="1"/>
</dbReference>
<dbReference type="EMBL" id="CP022356">
    <property type="protein sequence ID" value="ASK79563.1"/>
    <property type="molecule type" value="Genomic_DNA"/>
</dbReference>
<evidence type="ECO:0008006" key="9">
    <source>
        <dbReference type="Google" id="ProtNLM"/>
    </source>
</evidence>
<protein>
    <recommendedName>
        <fullName evidence="9">Iron permease</fullName>
    </recommendedName>
</protein>
<evidence type="ECO:0000256" key="6">
    <source>
        <dbReference type="SAM" id="Phobius"/>
    </source>
</evidence>
<dbReference type="RefSeq" id="WP_089074471.1">
    <property type="nucleotide sequence ID" value="NZ_CBCSAM010000008.1"/>
</dbReference>
<dbReference type="PANTHER" id="PTHR31632">
    <property type="entry name" value="IRON TRANSPORTER FTH1"/>
    <property type="match status" value="1"/>
</dbReference>
<feature type="transmembrane region" description="Helical" evidence="6">
    <location>
        <begin position="177"/>
        <end position="199"/>
    </location>
</feature>
<dbReference type="Pfam" id="PF03239">
    <property type="entry name" value="FTR1"/>
    <property type="match status" value="1"/>
</dbReference>
<evidence type="ECO:0000313" key="8">
    <source>
        <dbReference type="Proteomes" id="UP000242175"/>
    </source>
</evidence>
<dbReference type="GO" id="GO:0015093">
    <property type="term" value="F:ferrous iron transmembrane transporter activity"/>
    <property type="evidence" value="ECO:0007669"/>
    <property type="project" value="TreeGrafter"/>
</dbReference>
<sequence>MFDNSFFSALSSSFWIIPREGTEALLVVIMLISALKKSDREDKVGIVYKNCVGALFAGLLMALGCVYLSSVFTGQAREVSEAVASLLAMAMLLYVNFETFSRQENLHQLSLFGIGLLAFISVFRELAETILFYFSLFQGSMSQQFGTLSGLMLGIVLFAILLIIYKYSTDKYRQINRVIFSLTPWFIFLLAVMCIGNAVNAFQEANWLGFTPTQYMFDNSILKTQSSVEYLLCITIFLVSTGLLFLKQFSKTIKDFLIYIFKS</sequence>
<keyword evidence="3 6" id="KW-0812">Transmembrane</keyword>
<evidence type="ECO:0000256" key="3">
    <source>
        <dbReference type="ARBA" id="ARBA00022692"/>
    </source>
</evidence>
<evidence type="ECO:0000313" key="7">
    <source>
        <dbReference type="EMBL" id="ASK79563.1"/>
    </source>
</evidence>
<dbReference type="OrthoDB" id="8215804at2"/>
<dbReference type="InterPro" id="IPR004923">
    <property type="entry name" value="FTR1/Fip1/EfeU"/>
</dbReference>
<organism evidence="7 8">
    <name type="scientific">Paraphotobacterium marinum</name>
    <dbReference type="NCBI Taxonomy" id="1755811"/>
    <lineage>
        <taxon>Bacteria</taxon>
        <taxon>Pseudomonadati</taxon>
        <taxon>Pseudomonadota</taxon>
        <taxon>Gammaproteobacteria</taxon>
        <taxon>Vibrionales</taxon>
        <taxon>Vibrionaceae</taxon>
        <taxon>Paraphotobacterium</taxon>
    </lineage>
</organism>
<evidence type="ECO:0000256" key="2">
    <source>
        <dbReference type="ARBA" id="ARBA00008333"/>
    </source>
</evidence>
<dbReference type="KEGG" id="pmai:CF386_10945"/>
<keyword evidence="5 6" id="KW-0472">Membrane</keyword>
<dbReference type="GO" id="GO:0033573">
    <property type="term" value="C:high-affinity iron permease complex"/>
    <property type="evidence" value="ECO:0007669"/>
    <property type="project" value="InterPro"/>
</dbReference>
<evidence type="ECO:0000256" key="5">
    <source>
        <dbReference type="ARBA" id="ARBA00023136"/>
    </source>
</evidence>
<proteinExistence type="inferred from homology"/>
<evidence type="ECO:0000256" key="4">
    <source>
        <dbReference type="ARBA" id="ARBA00022989"/>
    </source>
</evidence>
<comment type="subcellular location">
    <subcellularLocation>
        <location evidence="1">Membrane</location>
        <topology evidence="1">Multi-pass membrane protein</topology>
    </subcellularLocation>
</comment>
<feature type="transmembrane region" description="Helical" evidence="6">
    <location>
        <begin position="109"/>
        <end position="133"/>
    </location>
</feature>
<feature type="transmembrane region" description="Helical" evidence="6">
    <location>
        <begin position="145"/>
        <end position="165"/>
    </location>
</feature>
<keyword evidence="4 6" id="KW-1133">Transmembrane helix</keyword>
<comment type="similarity">
    <text evidence="2">Belongs to the oxidase-dependent Fe transporter (OFeT) (TC 9.A.10.1) family.</text>
</comment>
<feature type="transmembrane region" description="Helical" evidence="6">
    <location>
        <begin position="12"/>
        <end position="35"/>
    </location>
</feature>
<accession>A0A220VHX3</accession>